<accession>A0AA38S2U2</accession>
<evidence type="ECO:0000256" key="4">
    <source>
        <dbReference type="ARBA" id="ARBA00022771"/>
    </source>
</evidence>
<dbReference type="InterPro" id="IPR013083">
    <property type="entry name" value="Znf_RING/FYVE/PHD"/>
</dbReference>
<feature type="region of interest" description="Disordered" evidence="10">
    <location>
        <begin position="437"/>
        <end position="741"/>
    </location>
</feature>
<feature type="compositionally biased region" description="Low complexity" evidence="10">
    <location>
        <begin position="570"/>
        <end position="582"/>
    </location>
</feature>
<sequence length="827" mass="90053">MADVDEAVSPRQKTMEQAIQSLGPMNNGLDSLDMRADPDAQATVTDFLDFTEYLPSDMIRSLTLIGQLDKSYIDASSKLHNLTTDWGQLPNVPPEERRQTPVQLRADISESLNFAVSSRIYSHAEATRMAENVNRHYNRLRTIHAKLKTMLETYPTEEEQRSPVRSPQATRNTKITLRVSGGDQKARRLRVPRITVPGEVLAPYDLEYDAYSDDSESSIEDEDEDEEPTRRTPGPRSGTQQPKIKMTIKNPKTPKQRVHKFSDTMVTPGQPAHTPLASASTVLKQLKPPPDDAVPGSEDAPWMQLTAYELARLRKRMKKNSAWVPSETMIARELKNLGRGWDAFSAAKQKAEEEGKPFDSTLPVPIIDAASGTAHPPMGAITVDAAIAEENRINRGSELNKAKKLKREALAKLAAEEAEASARKMAEAAAMFLHGQTQSANHAAPEQTPSKTPSKTRQRKRKRDSVPEAEAEKPDNGESSASSSQRPPLKRTKTETPVPVPVPQLTPAPSSNSLQEPHASTRQVTPGGTVVVPQSTTPVPVPIPGGQDQSNIATKTSVSPTSTNGAAPSTVTTTVPVKLPGETPIPPPVVAPVQPSMRETRSRDAKKEQIKEKPAAPVIKQSASRAATPARTTPGPDAYRRPGSRGKAATPAPETGRRPASRGKAASQEPLPSLAADRPRRASTARNTPAPEARQPSKRVKRPAPGVISRTNSGGNSAVGKRKAAPKKKSRQKRDKGQAVETEVEIEVDDEGNVVDPDEPKYCLCNRVSYGTMIQCDNNDCKQEWFHLECVGLSAIPARTTKWYCPECRVLLNIGEKGEVSARGVRA</sequence>
<feature type="region of interest" description="Disordered" evidence="10">
    <location>
        <begin position="209"/>
        <end position="256"/>
    </location>
</feature>
<dbReference type="SMART" id="SM01408">
    <property type="entry name" value="ING"/>
    <property type="match status" value="1"/>
</dbReference>
<evidence type="ECO:0000256" key="5">
    <source>
        <dbReference type="ARBA" id="ARBA00022833"/>
    </source>
</evidence>
<keyword evidence="4 9" id="KW-0863">Zinc-finger</keyword>
<dbReference type="GO" id="GO:0005634">
    <property type="term" value="C:nucleus"/>
    <property type="evidence" value="ECO:0007669"/>
    <property type="project" value="UniProtKB-SubCell"/>
</dbReference>
<dbReference type="Gene3D" id="3.30.40.10">
    <property type="entry name" value="Zinc/RING finger domain, C3HC4 (zinc finger)"/>
    <property type="match status" value="1"/>
</dbReference>
<dbReference type="PROSITE" id="PS50016">
    <property type="entry name" value="ZF_PHD_2"/>
    <property type="match status" value="1"/>
</dbReference>
<feature type="binding site" evidence="8">
    <location>
        <position position="763"/>
    </location>
    <ligand>
        <name>Zn(2+)</name>
        <dbReference type="ChEBI" id="CHEBI:29105"/>
        <label>1</label>
    </ligand>
</feature>
<dbReference type="PROSITE" id="PS01359">
    <property type="entry name" value="ZF_PHD_1"/>
    <property type="match status" value="1"/>
</dbReference>
<evidence type="ECO:0000256" key="7">
    <source>
        <dbReference type="PIRSR" id="PIRSR628651-50"/>
    </source>
</evidence>
<feature type="site" description="Histone H3K4me3 binding" evidence="7">
    <location>
        <position position="773"/>
    </location>
</feature>
<evidence type="ECO:0000259" key="11">
    <source>
        <dbReference type="PROSITE" id="PS50016"/>
    </source>
</evidence>
<comment type="similarity">
    <text evidence="2">Belongs to the ING family.</text>
</comment>
<feature type="compositionally biased region" description="Low complexity" evidence="10">
    <location>
        <begin position="622"/>
        <end position="634"/>
    </location>
</feature>
<feature type="compositionally biased region" description="Polar residues" evidence="10">
    <location>
        <begin position="477"/>
        <end position="486"/>
    </location>
</feature>
<evidence type="ECO:0000256" key="8">
    <source>
        <dbReference type="PIRSR" id="PIRSR628651-51"/>
    </source>
</evidence>
<feature type="binding site" evidence="8">
    <location>
        <position position="805"/>
    </location>
    <ligand>
        <name>Zn(2+)</name>
        <dbReference type="ChEBI" id="CHEBI:29105"/>
        <label>2</label>
    </ligand>
</feature>
<dbReference type="PANTHER" id="PTHR10333:SF94">
    <property type="entry name" value="FINGER DOMAIN PROTEIN, PUTATIVE (AFU_ORTHOLOGUE AFUA_3G11940)-RELATED"/>
    <property type="match status" value="1"/>
</dbReference>
<dbReference type="GO" id="GO:0008270">
    <property type="term" value="F:zinc ion binding"/>
    <property type="evidence" value="ECO:0007669"/>
    <property type="project" value="UniProtKB-KW"/>
</dbReference>
<feature type="site" description="Histone H3K4me3 binding" evidence="7">
    <location>
        <position position="777"/>
    </location>
</feature>
<feature type="compositionally biased region" description="Polar residues" evidence="10">
    <location>
        <begin position="510"/>
        <end position="522"/>
    </location>
</feature>
<reference evidence="12" key="1">
    <citation type="submission" date="2022-07" db="EMBL/GenBank/DDBJ databases">
        <title>Fungi with potential for degradation of polypropylene.</title>
        <authorList>
            <person name="Gostincar C."/>
        </authorList>
    </citation>
    <scope>NUCLEOTIDE SEQUENCE</scope>
    <source>
        <strain evidence="12">EXF-13308</strain>
    </source>
</reference>
<feature type="binding site" evidence="8">
    <location>
        <position position="776"/>
    </location>
    <ligand>
        <name>Zn(2+)</name>
        <dbReference type="ChEBI" id="CHEBI:29105"/>
        <label>2</label>
    </ligand>
</feature>
<feature type="binding site" evidence="8">
    <location>
        <position position="765"/>
    </location>
    <ligand>
        <name>Zn(2+)</name>
        <dbReference type="ChEBI" id="CHEBI:29105"/>
        <label>1</label>
    </ligand>
</feature>
<feature type="compositionally biased region" description="Low complexity" evidence="10">
    <location>
        <begin position="523"/>
        <end position="538"/>
    </location>
</feature>
<feature type="compositionally biased region" description="Basic and acidic residues" evidence="10">
    <location>
        <begin position="464"/>
        <end position="476"/>
    </location>
</feature>
<dbReference type="SUPFAM" id="SSF57903">
    <property type="entry name" value="FYVE/PHD zinc finger"/>
    <property type="match status" value="1"/>
</dbReference>
<dbReference type="InterPro" id="IPR019786">
    <property type="entry name" value="Zinc_finger_PHD-type_CS"/>
</dbReference>
<feature type="compositionally biased region" description="Polar residues" evidence="10">
    <location>
        <begin position="163"/>
        <end position="175"/>
    </location>
</feature>
<dbReference type="GO" id="GO:0000123">
    <property type="term" value="C:histone acetyltransferase complex"/>
    <property type="evidence" value="ECO:0007669"/>
    <property type="project" value="TreeGrafter"/>
</dbReference>
<proteinExistence type="inferred from homology"/>
<feature type="domain" description="PHD-type" evidence="11">
    <location>
        <begin position="760"/>
        <end position="811"/>
    </location>
</feature>
<dbReference type="InterPro" id="IPR001965">
    <property type="entry name" value="Znf_PHD"/>
</dbReference>
<dbReference type="SMART" id="SM00249">
    <property type="entry name" value="PHD"/>
    <property type="match status" value="1"/>
</dbReference>
<comment type="caution">
    <text evidence="12">The sequence shown here is derived from an EMBL/GenBank/DDBJ whole genome shotgun (WGS) entry which is preliminary data.</text>
</comment>
<feature type="compositionally biased region" description="Basic residues" evidence="10">
    <location>
        <begin position="720"/>
        <end position="734"/>
    </location>
</feature>
<keyword evidence="3 8" id="KW-0479">Metal-binding</keyword>
<dbReference type="Proteomes" id="UP001174694">
    <property type="component" value="Unassembled WGS sequence"/>
</dbReference>
<keyword evidence="5 8" id="KW-0862">Zinc</keyword>
<feature type="binding site" evidence="8">
    <location>
        <position position="790"/>
    </location>
    <ligand>
        <name>Zn(2+)</name>
        <dbReference type="ChEBI" id="CHEBI:29105"/>
        <label>1</label>
    </ligand>
</feature>
<name>A0AA38S2U2_9PEZI</name>
<protein>
    <submittedName>
        <fullName evidence="12">Inhibitor of growth protein 1</fullName>
    </submittedName>
</protein>
<evidence type="ECO:0000256" key="10">
    <source>
        <dbReference type="SAM" id="MobiDB-lite"/>
    </source>
</evidence>
<dbReference type="InterPro" id="IPR019787">
    <property type="entry name" value="Znf_PHD-finger"/>
</dbReference>
<feature type="site" description="Histone H3K4me3 binding" evidence="7">
    <location>
        <position position="785"/>
    </location>
</feature>
<dbReference type="EMBL" id="JANBVO010000004">
    <property type="protein sequence ID" value="KAJ9155084.1"/>
    <property type="molecule type" value="Genomic_DNA"/>
</dbReference>
<comment type="subcellular location">
    <subcellularLocation>
        <location evidence="1">Nucleus</location>
    </subcellularLocation>
</comment>
<evidence type="ECO:0000256" key="3">
    <source>
        <dbReference type="ARBA" id="ARBA00022723"/>
    </source>
</evidence>
<keyword evidence="13" id="KW-1185">Reference proteome</keyword>
<feature type="compositionally biased region" description="Basic residues" evidence="10">
    <location>
        <begin position="454"/>
        <end position="463"/>
    </location>
</feature>
<organism evidence="12 13">
    <name type="scientific">Pleurostoma richardsiae</name>
    <dbReference type="NCBI Taxonomy" id="41990"/>
    <lineage>
        <taxon>Eukaryota</taxon>
        <taxon>Fungi</taxon>
        <taxon>Dikarya</taxon>
        <taxon>Ascomycota</taxon>
        <taxon>Pezizomycotina</taxon>
        <taxon>Sordariomycetes</taxon>
        <taxon>Sordariomycetidae</taxon>
        <taxon>Calosphaeriales</taxon>
        <taxon>Pleurostomataceae</taxon>
        <taxon>Pleurostoma</taxon>
    </lineage>
</organism>
<dbReference type="AlphaFoldDB" id="A0AA38S2U2"/>
<feature type="compositionally biased region" description="Basic and acidic residues" evidence="10">
    <location>
        <begin position="598"/>
        <end position="614"/>
    </location>
</feature>
<feature type="region of interest" description="Disordered" evidence="10">
    <location>
        <begin position="154"/>
        <end position="185"/>
    </location>
</feature>
<feature type="binding site" evidence="8">
    <location>
        <position position="787"/>
    </location>
    <ligand>
        <name>Zn(2+)</name>
        <dbReference type="ChEBI" id="CHEBI:29105"/>
        <label>1</label>
    </ligand>
</feature>
<dbReference type="InterPro" id="IPR011011">
    <property type="entry name" value="Znf_FYVE_PHD"/>
</dbReference>
<feature type="compositionally biased region" description="Polar residues" evidence="10">
    <location>
        <begin position="437"/>
        <end position="453"/>
    </location>
</feature>
<evidence type="ECO:0000256" key="2">
    <source>
        <dbReference type="ARBA" id="ARBA00010210"/>
    </source>
</evidence>
<keyword evidence="6" id="KW-0539">Nucleus</keyword>
<evidence type="ECO:0000313" key="12">
    <source>
        <dbReference type="EMBL" id="KAJ9155084.1"/>
    </source>
</evidence>
<dbReference type="GO" id="GO:0006355">
    <property type="term" value="P:regulation of DNA-templated transcription"/>
    <property type="evidence" value="ECO:0007669"/>
    <property type="project" value="TreeGrafter"/>
</dbReference>
<feature type="binding site" evidence="8">
    <location>
        <position position="808"/>
    </location>
    <ligand>
        <name>Zn(2+)</name>
        <dbReference type="ChEBI" id="CHEBI:29105"/>
        <label>2</label>
    </ligand>
</feature>
<dbReference type="PANTHER" id="PTHR10333">
    <property type="entry name" value="INHIBITOR OF GROWTH PROTEIN"/>
    <property type="match status" value="1"/>
</dbReference>
<dbReference type="Gene3D" id="6.10.140.1740">
    <property type="match status" value="1"/>
</dbReference>
<dbReference type="CDD" id="cd15505">
    <property type="entry name" value="PHD_ING"/>
    <property type="match status" value="1"/>
</dbReference>
<dbReference type="InterPro" id="IPR024610">
    <property type="entry name" value="ING_N_histone-binding"/>
</dbReference>
<evidence type="ECO:0000256" key="1">
    <source>
        <dbReference type="ARBA" id="ARBA00004123"/>
    </source>
</evidence>
<evidence type="ECO:0000256" key="9">
    <source>
        <dbReference type="PROSITE-ProRule" id="PRU00146"/>
    </source>
</evidence>
<feature type="binding site" evidence="8">
    <location>
        <position position="781"/>
    </location>
    <ligand>
        <name>Zn(2+)</name>
        <dbReference type="ChEBI" id="CHEBI:29105"/>
        <label>2</label>
    </ligand>
</feature>
<feature type="compositionally biased region" description="Polar residues" evidence="10">
    <location>
        <begin position="547"/>
        <end position="569"/>
    </location>
</feature>
<feature type="site" description="Histone H3K4me3 binding" evidence="7">
    <location>
        <position position="762"/>
    </location>
</feature>
<evidence type="ECO:0000256" key="6">
    <source>
        <dbReference type="ARBA" id="ARBA00023242"/>
    </source>
</evidence>
<evidence type="ECO:0000313" key="13">
    <source>
        <dbReference type="Proteomes" id="UP001174694"/>
    </source>
</evidence>
<gene>
    <name evidence="12" type="ORF">NKR23_g2367</name>
</gene>
<dbReference type="InterPro" id="IPR028651">
    <property type="entry name" value="ING_fam"/>
</dbReference>
<dbReference type="GO" id="GO:0004402">
    <property type="term" value="F:histone acetyltransferase activity"/>
    <property type="evidence" value="ECO:0007669"/>
    <property type="project" value="TreeGrafter"/>
</dbReference>
<feature type="compositionally biased region" description="Acidic residues" evidence="10">
    <location>
        <begin position="209"/>
        <end position="227"/>
    </location>
</feature>